<dbReference type="InterPro" id="IPR047395">
    <property type="entry name" value="Tudor_AtTudor1-like"/>
</dbReference>
<feature type="compositionally biased region" description="Polar residues" evidence="6">
    <location>
        <begin position="241"/>
        <end position="255"/>
    </location>
</feature>
<keyword evidence="10" id="KW-1185">Reference proteome</keyword>
<dbReference type="GO" id="GO:0003723">
    <property type="term" value="F:RNA binding"/>
    <property type="evidence" value="ECO:0007669"/>
    <property type="project" value="UniProtKB-UniRule"/>
</dbReference>
<dbReference type="FunFam" id="2.30.30.140:FF:000018">
    <property type="entry name" value="Serine/threonine-protein kinase 31"/>
    <property type="match status" value="1"/>
</dbReference>
<comment type="subcellular location">
    <subcellularLocation>
        <location evidence="1 5">Cytoplasm</location>
    </subcellularLocation>
</comment>
<sequence length="938" mass="104378">MASTVKAKTWLRGIVKGVLSGDTLVIMRVPSTTFEIPPEKTLTLSSLMAPRLARQGRPDEPFAWQSREFLRDLCIGKEVIFQVDYISKGREFGTVCLENEFVANLVVAEGWAKVWEAREEDRYRGELSPHLNLLLQCQERAKRQGVGRWNKAPGVSRTSVRNLPPSAVGDPKNLDTKALLNKYKGQSLEAFVEYVRDGSTIRVYLLPGYQFVQVFVAGVQAPSMGKRVVAPEKTTSEENKSTSNGQNATVSSASVTKGDPDPFGRESKHFTEIHTLHRYVQIVLQGADEYSNLIGSVYYEEGEEDKDLAELLVENGLAKFVNWSASMLSDQDKQWLKSLELEAKKSQLNMWSNYMPPPTNSRLIRDQNFTGKVVEIINGDCVVVADDSLPFASPLAEKRVNLSSIKCPRLVNDHSEAKDYLRKLLIGRQVHVSLEYSRKGHGAPTRPAAADREMYFGSVFLELPSTNSKDASQGAPSDGSQNVSKNIGEMIVARGFAEVIRHQDFDVRSNHYDALLAAESRAKAAKKGVHSGKVAHVTEQTVRNGHRYKLYIPEETCYIAFSLSGVRCPDRDASYSSEAIALVRSKMMQRNVEIEVETVDNYNNFLGSLWESGSNVAMTLLESGLGTLQTAIRANRMPDFPRLEQAEKSAKRNKLKIWENYVEGQEVSNNQAIKKREKQELQVVVTEVLGGGKFYVQSSGYEEVASIQQQLASLNLQEAPLINGSFNPKKGDLVLAKFSGDHSWYRAMIVNGPGSAIKSLEEKFEVFYIDYGNQEVVAYSQLQPLDSSVSSSPGLAQLCSLAYVRVPSLEEDYGKEAAFCLCEHLLNEQKEFKAIIEDKDPSGGKGKGQGTGTIQMVTLVDTEAELSINAVMLKKGLASVVKRWVSAEKKQTIDELEKYQREAKSKRLGMWEYGDNRADDDDDDNKRPPARKAAGGKR</sequence>
<evidence type="ECO:0000256" key="3">
    <source>
        <dbReference type="ARBA" id="ARBA00022553"/>
    </source>
</evidence>
<feature type="domain" description="TNase-like" evidence="8">
    <location>
        <begin position="9"/>
        <end position="151"/>
    </location>
</feature>
<dbReference type="InterPro" id="IPR002999">
    <property type="entry name" value="Tudor"/>
</dbReference>
<feature type="compositionally biased region" description="Basic and acidic residues" evidence="6">
    <location>
        <begin position="258"/>
        <end position="267"/>
    </location>
</feature>
<organism evidence="9 10">
    <name type="scientific">Heracleum sosnowskyi</name>
    <dbReference type="NCBI Taxonomy" id="360622"/>
    <lineage>
        <taxon>Eukaryota</taxon>
        <taxon>Viridiplantae</taxon>
        <taxon>Streptophyta</taxon>
        <taxon>Embryophyta</taxon>
        <taxon>Tracheophyta</taxon>
        <taxon>Spermatophyta</taxon>
        <taxon>Magnoliopsida</taxon>
        <taxon>eudicotyledons</taxon>
        <taxon>Gunneridae</taxon>
        <taxon>Pentapetalae</taxon>
        <taxon>asterids</taxon>
        <taxon>campanulids</taxon>
        <taxon>Apiales</taxon>
        <taxon>Apiaceae</taxon>
        <taxon>Apioideae</taxon>
        <taxon>apioid superclade</taxon>
        <taxon>Tordylieae</taxon>
        <taxon>Tordyliinae</taxon>
        <taxon>Heracleum</taxon>
    </lineage>
</organism>
<name>A0AAD8H2Z0_9APIA</name>
<evidence type="ECO:0000259" key="7">
    <source>
        <dbReference type="PROSITE" id="PS50304"/>
    </source>
</evidence>
<evidence type="ECO:0000256" key="1">
    <source>
        <dbReference type="ARBA" id="ARBA00004496"/>
    </source>
</evidence>
<reference evidence="9" key="2">
    <citation type="submission" date="2023-05" db="EMBL/GenBank/DDBJ databases">
        <authorList>
            <person name="Schelkunov M.I."/>
        </authorList>
    </citation>
    <scope>NUCLEOTIDE SEQUENCE</scope>
    <source>
        <strain evidence="9">Hsosn_3</strain>
        <tissue evidence="9">Leaf</tissue>
    </source>
</reference>
<dbReference type="Gene3D" id="2.40.50.90">
    <property type="match status" value="5"/>
</dbReference>
<keyword evidence="4" id="KW-0677">Repeat</keyword>
<feature type="region of interest" description="Disordered" evidence="6">
    <location>
        <begin position="910"/>
        <end position="938"/>
    </location>
</feature>
<dbReference type="GO" id="GO:0005634">
    <property type="term" value="C:nucleus"/>
    <property type="evidence" value="ECO:0007669"/>
    <property type="project" value="TreeGrafter"/>
</dbReference>
<dbReference type="FunFam" id="2.40.50.90:FF:000015">
    <property type="entry name" value="Ribonuclease"/>
    <property type="match status" value="1"/>
</dbReference>
<proteinExistence type="predicted"/>
<comment type="caution">
    <text evidence="9">The sequence shown here is derived from an EMBL/GenBank/DDBJ whole genome shotgun (WGS) entry which is preliminary data.</text>
</comment>
<dbReference type="GO" id="GO:0031047">
    <property type="term" value="P:regulatory ncRNA-mediated gene silencing"/>
    <property type="evidence" value="ECO:0007669"/>
    <property type="project" value="UniProtKB-UniRule"/>
</dbReference>
<dbReference type="Gene3D" id="2.30.30.140">
    <property type="match status" value="1"/>
</dbReference>
<dbReference type="SMART" id="SM00333">
    <property type="entry name" value="TUDOR"/>
    <property type="match status" value="1"/>
</dbReference>
<dbReference type="PROSITE" id="PS50304">
    <property type="entry name" value="TUDOR"/>
    <property type="match status" value="1"/>
</dbReference>
<keyword evidence="2 5" id="KW-0963">Cytoplasm</keyword>
<dbReference type="GO" id="GO:0005829">
    <property type="term" value="C:cytosol"/>
    <property type="evidence" value="ECO:0007669"/>
    <property type="project" value="UniProtKB-UniRule"/>
</dbReference>
<dbReference type="InterPro" id="IPR016071">
    <property type="entry name" value="Staphylococal_nuclease_OB-fold"/>
</dbReference>
<evidence type="ECO:0000256" key="6">
    <source>
        <dbReference type="SAM" id="MobiDB-lite"/>
    </source>
</evidence>
<evidence type="ECO:0000313" key="9">
    <source>
        <dbReference type="EMBL" id="KAK1360052.1"/>
    </source>
</evidence>
<dbReference type="CDD" id="cd20443">
    <property type="entry name" value="Tudor_AtTudor1-like"/>
    <property type="match status" value="1"/>
</dbReference>
<dbReference type="PANTHER" id="PTHR12302:SF2">
    <property type="entry name" value="STAPHYLOCOCCAL NUCLEASE DOMAIN-CONTAINING PROTEIN 1"/>
    <property type="match status" value="1"/>
</dbReference>
<dbReference type="Pfam" id="PF00565">
    <property type="entry name" value="SNase"/>
    <property type="match status" value="5"/>
</dbReference>
<accession>A0AAD8H2Z0</accession>
<dbReference type="InterPro" id="IPR016685">
    <property type="entry name" value="Silence_cplx_Nase-comp_TudorSN"/>
</dbReference>
<dbReference type="Pfam" id="PF00567">
    <property type="entry name" value="TUDOR"/>
    <property type="match status" value="1"/>
</dbReference>
<feature type="region of interest" description="Disordered" evidence="6">
    <location>
        <begin position="228"/>
        <end position="267"/>
    </location>
</feature>
<dbReference type="AlphaFoldDB" id="A0AAD8H2Z0"/>
<dbReference type="FunFam" id="2.40.50.90:FF:000018">
    <property type="entry name" value="Ribonuclease"/>
    <property type="match status" value="1"/>
</dbReference>
<dbReference type="GO" id="GO:0004518">
    <property type="term" value="F:nuclease activity"/>
    <property type="evidence" value="ECO:0007669"/>
    <property type="project" value="TreeGrafter"/>
</dbReference>
<feature type="domain" description="TNase-like" evidence="8">
    <location>
        <begin position="186"/>
        <end position="353"/>
    </location>
</feature>
<protein>
    <recommendedName>
        <fullName evidence="5">Ribonuclease</fullName>
    </recommendedName>
</protein>
<evidence type="ECO:0000256" key="2">
    <source>
        <dbReference type="ARBA" id="ARBA00022490"/>
    </source>
</evidence>
<dbReference type="PROSITE" id="PS50830">
    <property type="entry name" value="TNASE_3"/>
    <property type="match status" value="3"/>
</dbReference>
<dbReference type="InterPro" id="IPR035437">
    <property type="entry name" value="SNase_OB-fold_sf"/>
</dbReference>
<comment type="function">
    <text evidence="5">Cytoprotective ribonuclease (RNase) required for resistance to abiotic stresses, acting as a positive regulator of mRNA decapping during stress.</text>
</comment>
<feature type="domain" description="TNase-like" evidence="8">
    <location>
        <begin position="367"/>
        <end position="660"/>
    </location>
</feature>
<evidence type="ECO:0000256" key="4">
    <source>
        <dbReference type="ARBA" id="ARBA00022737"/>
    </source>
</evidence>
<dbReference type="SUPFAM" id="SSF63748">
    <property type="entry name" value="Tudor/PWWP/MBT"/>
    <property type="match status" value="1"/>
</dbReference>
<dbReference type="PIRSF" id="PIRSF017179">
    <property type="entry name" value="RISC-Tudor-SN"/>
    <property type="match status" value="1"/>
</dbReference>
<dbReference type="SMART" id="SM00318">
    <property type="entry name" value="SNc"/>
    <property type="match status" value="5"/>
</dbReference>
<reference evidence="9" key="1">
    <citation type="submission" date="2023-02" db="EMBL/GenBank/DDBJ databases">
        <title>Genome of toxic invasive species Heracleum sosnowskyi carries increased number of genes despite the absence of recent whole-genome duplications.</title>
        <authorList>
            <person name="Schelkunov M."/>
            <person name="Shtratnikova V."/>
            <person name="Makarenko M."/>
            <person name="Klepikova A."/>
            <person name="Omelchenko D."/>
            <person name="Novikova G."/>
            <person name="Obukhova E."/>
            <person name="Bogdanov V."/>
            <person name="Penin A."/>
            <person name="Logacheva M."/>
        </authorList>
    </citation>
    <scope>NUCLEOTIDE SEQUENCE</scope>
    <source>
        <strain evidence="9">Hsosn_3</strain>
        <tissue evidence="9">Leaf</tissue>
    </source>
</reference>
<feature type="domain" description="Tudor" evidence="7">
    <location>
        <begin position="727"/>
        <end position="792"/>
    </location>
</feature>
<dbReference type="SUPFAM" id="SSF50199">
    <property type="entry name" value="Staphylococcal nuclease"/>
    <property type="match status" value="5"/>
</dbReference>
<dbReference type="PANTHER" id="PTHR12302">
    <property type="entry name" value="EBNA2 BINDING PROTEIN P100"/>
    <property type="match status" value="1"/>
</dbReference>
<dbReference type="EMBL" id="JAUIZM010000010">
    <property type="protein sequence ID" value="KAK1360052.1"/>
    <property type="molecule type" value="Genomic_DNA"/>
</dbReference>
<dbReference type="GO" id="GO:0031332">
    <property type="term" value="C:RNAi effector complex"/>
    <property type="evidence" value="ECO:0007669"/>
    <property type="project" value="InterPro"/>
</dbReference>
<evidence type="ECO:0000256" key="5">
    <source>
        <dbReference type="PIRNR" id="PIRNR017179"/>
    </source>
</evidence>
<dbReference type="FunFam" id="2.40.50.90:FF:000010">
    <property type="entry name" value="Ribonuclease"/>
    <property type="match status" value="1"/>
</dbReference>
<gene>
    <name evidence="9" type="ORF">POM88_044526</name>
</gene>
<feature type="compositionally biased region" description="Basic residues" evidence="6">
    <location>
        <begin position="928"/>
        <end position="938"/>
    </location>
</feature>
<keyword evidence="3" id="KW-0597">Phosphoprotein</keyword>
<dbReference type="Proteomes" id="UP001237642">
    <property type="component" value="Unassembled WGS sequence"/>
</dbReference>
<evidence type="ECO:0000313" key="10">
    <source>
        <dbReference type="Proteomes" id="UP001237642"/>
    </source>
</evidence>
<evidence type="ECO:0000259" key="8">
    <source>
        <dbReference type="PROSITE" id="PS50830"/>
    </source>
</evidence>
<dbReference type="GO" id="GO:0006402">
    <property type="term" value="P:mRNA catabolic process"/>
    <property type="evidence" value="ECO:0007669"/>
    <property type="project" value="UniProtKB-UniRule"/>
</dbReference>